<dbReference type="Proteomes" id="UP000012062">
    <property type="component" value="Unassembled WGS sequence"/>
</dbReference>
<accession>M5ERB0</accession>
<dbReference type="AlphaFoldDB" id="M5ERB0"/>
<protein>
    <submittedName>
        <fullName evidence="2">Uncharacterized protein</fullName>
    </submittedName>
</protein>
<name>M5ERB0_9HYPH</name>
<evidence type="ECO:0000313" key="2">
    <source>
        <dbReference type="EMBL" id="CCV06827.1"/>
    </source>
</evidence>
<organism evidence="2 3">
    <name type="scientific">Mesorhizobium metallidurans STM 2683</name>
    <dbReference type="NCBI Taxonomy" id="1297569"/>
    <lineage>
        <taxon>Bacteria</taxon>
        <taxon>Pseudomonadati</taxon>
        <taxon>Pseudomonadota</taxon>
        <taxon>Alphaproteobacteria</taxon>
        <taxon>Hyphomicrobiales</taxon>
        <taxon>Phyllobacteriaceae</taxon>
        <taxon>Mesorhizobium</taxon>
    </lineage>
</organism>
<gene>
    <name evidence="2" type="ORF">MESS2_400021</name>
</gene>
<keyword evidence="3" id="KW-1185">Reference proteome</keyword>
<sequence>MQRRPKQRSFVPCKPCHAPGLLRNRRKMAGSHTLAVHSPGSNVAPDESRSNLSRHQRELQEARHIRQKMLGSAPASA</sequence>
<reference evidence="2 3" key="1">
    <citation type="submission" date="2013-02" db="EMBL/GenBank/DDBJ databases">
        <authorList>
            <person name="Genoscope - CEA"/>
        </authorList>
    </citation>
    <scope>NUCLEOTIDE SEQUENCE [LARGE SCALE GENOMIC DNA]</scope>
    <source>
        <strain evidence="2 3">STM 2683</strain>
    </source>
</reference>
<proteinExistence type="predicted"/>
<evidence type="ECO:0000313" key="3">
    <source>
        <dbReference type="Proteomes" id="UP000012062"/>
    </source>
</evidence>
<evidence type="ECO:0000256" key="1">
    <source>
        <dbReference type="SAM" id="MobiDB-lite"/>
    </source>
</evidence>
<feature type="region of interest" description="Disordered" evidence="1">
    <location>
        <begin position="29"/>
        <end position="59"/>
    </location>
</feature>
<comment type="caution">
    <text evidence="2">The sequence shown here is derived from an EMBL/GenBank/DDBJ whole genome shotgun (WGS) entry which is preliminary data.</text>
</comment>
<dbReference type="EMBL" id="CAUM01000107">
    <property type="protein sequence ID" value="CCV06827.1"/>
    <property type="molecule type" value="Genomic_DNA"/>
</dbReference>
<dbReference type="STRING" id="1297569.MESS2_400021"/>